<organism evidence="2 3">
    <name type="scientific">Flavobacterium johnsoniae</name>
    <name type="common">Cytophaga johnsonae</name>
    <dbReference type="NCBI Taxonomy" id="986"/>
    <lineage>
        <taxon>Bacteria</taxon>
        <taxon>Pseudomonadati</taxon>
        <taxon>Bacteroidota</taxon>
        <taxon>Flavobacteriia</taxon>
        <taxon>Flavobacteriales</taxon>
        <taxon>Flavobacteriaceae</taxon>
        <taxon>Flavobacterium</taxon>
    </lineage>
</organism>
<accession>A0A1M5RAZ1</accession>
<name>A0A1M5RAZ1_FLAJO</name>
<dbReference type="Proteomes" id="UP000184112">
    <property type="component" value="Unassembled WGS sequence"/>
</dbReference>
<reference evidence="2 3" key="1">
    <citation type="submission" date="2016-11" db="EMBL/GenBank/DDBJ databases">
        <authorList>
            <person name="Jaros S."/>
            <person name="Januszkiewicz K."/>
            <person name="Wedrychowicz H."/>
        </authorList>
    </citation>
    <scope>NUCLEOTIDE SEQUENCE [LARGE SCALE GENOMIC DNA]</scope>
    <source>
        <strain evidence="2 3">DSM 6792</strain>
    </source>
</reference>
<proteinExistence type="predicted"/>
<dbReference type="InterPro" id="IPR002686">
    <property type="entry name" value="Transposase_17"/>
</dbReference>
<protein>
    <submittedName>
        <fullName evidence="2">Transposase IS200 like</fullName>
    </submittedName>
</protein>
<dbReference type="AlphaFoldDB" id="A0A1M5RAZ1"/>
<gene>
    <name evidence="2" type="ORF">SAMN05444388_10876</name>
</gene>
<dbReference type="Pfam" id="PF01797">
    <property type="entry name" value="Y1_Tnp"/>
    <property type="match status" value="1"/>
</dbReference>
<sequence>MKTVKAKSSKYINDNQLTKSKFSWQEGYGVFSYSQSQIDSVYKYIQNQKEHHKKQNFNEEYLNFLNKFNVQYEERYIFEDLM</sequence>
<dbReference type="Gene3D" id="3.30.70.1290">
    <property type="entry name" value="Transposase IS200-like"/>
    <property type="match status" value="1"/>
</dbReference>
<evidence type="ECO:0000313" key="2">
    <source>
        <dbReference type="EMBL" id="SHH23431.1"/>
    </source>
</evidence>
<evidence type="ECO:0000313" key="3">
    <source>
        <dbReference type="Proteomes" id="UP000184112"/>
    </source>
</evidence>
<dbReference type="GO" id="GO:0004803">
    <property type="term" value="F:transposase activity"/>
    <property type="evidence" value="ECO:0007669"/>
    <property type="project" value="InterPro"/>
</dbReference>
<feature type="domain" description="Transposase IS200-like" evidence="1">
    <location>
        <begin position="1"/>
        <end position="48"/>
    </location>
</feature>
<dbReference type="GO" id="GO:0006313">
    <property type="term" value="P:DNA transposition"/>
    <property type="evidence" value="ECO:0007669"/>
    <property type="project" value="InterPro"/>
</dbReference>
<evidence type="ECO:0000259" key="1">
    <source>
        <dbReference type="Pfam" id="PF01797"/>
    </source>
</evidence>
<dbReference type="GO" id="GO:0003677">
    <property type="term" value="F:DNA binding"/>
    <property type="evidence" value="ECO:0007669"/>
    <property type="project" value="InterPro"/>
</dbReference>
<dbReference type="InterPro" id="IPR036515">
    <property type="entry name" value="Transposase_17_sf"/>
</dbReference>
<dbReference type="SUPFAM" id="SSF143422">
    <property type="entry name" value="Transposase IS200-like"/>
    <property type="match status" value="1"/>
</dbReference>
<dbReference type="EMBL" id="FQWH01000008">
    <property type="protein sequence ID" value="SHH23431.1"/>
    <property type="molecule type" value="Genomic_DNA"/>
</dbReference>